<reference evidence="6" key="1">
    <citation type="submission" date="2022-10" db="EMBL/GenBank/DDBJ databases">
        <title>The complete genomes of actinobacterial strains from the NBC collection.</title>
        <authorList>
            <person name="Joergensen T.S."/>
            <person name="Alvarez Arevalo M."/>
            <person name="Sterndorff E.B."/>
            <person name="Faurdal D."/>
            <person name="Vuksanovic O."/>
            <person name="Mourched A.-S."/>
            <person name="Charusanti P."/>
            <person name="Shaw S."/>
            <person name="Blin K."/>
            <person name="Weber T."/>
        </authorList>
    </citation>
    <scope>NUCLEOTIDE SEQUENCE</scope>
    <source>
        <strain evidence="6">NBC_00283</strain>
    </source>
</reference>
<dbReference type="PROSITE" id="PS51318">
    <property type="entry name" value="TAT"/>
    <property type="match status" value="1"/>
</dbReference>
<feature type="compositionally biased region" description="Gly residues" evidence="3">
    <location>
        <begin position="29"/>
        <end position="75"/>
    </location>
</feature>
<dbReference type="InterPro" id="IPR006311">
    <property type="entry name" value="TAT_signal"/>
</dbReference>
<feature type="transmembrane region" description="Helical" evidence="4">
    <location>
        <begin position="12"/>
        <end position="29"/>
    </location>
</feature>
<evidence type="ECO:0000256" key="4">
    <source>
        <dbReference type="SAM" id="Phobius"/>
    </source>
</evidence>
<dbReference type="Proteomes" id="UP001432075">
    <property type="component" value="Chromosome"/>
</dbReference>
<evidence type="ECO:0000256" key="1">
    <source>
        <dbReference type="ARBA" id="ARBA00022723"/>
    </source>
</evidence>
<evidence type="ECO:0000313" key="7">
    <source>
        <dbReference type="Proteomes" id="UP001432075"/>
    </source>
</evidence>
<keyword evidence="4" id="KW-1133">Transmembrane helix</keyword>
<feature type="region of interest" description="Disordered" evidence="3">
    <location>
        <begin position="28"/>
        <end position="86"/>
    </location>
</feature>
<dbReference type="PROSITE" id="PS51677">
    <property type="entry name" value="NODB"/>
    <property type="match status" value="1"/>
</dbReference>
<dbReference type="CDD" id="cd10917">
    <property type="entry name" value="CE4_NodB_like_6s_7s"/>
    <property type="match status" value="1"/>
</dbReference>
<dbReference type="Gene3D" id="3.20.20.370">
    <property type="entry name" value="Glycoside hydrolase/deacetylase"/>
    <property type="match status" value="1"/>
</dbReference>
<dbReference type="SUPFAM" id="SSF88713">
    <property type="entry name" value="Glycoside hydrolase/deacetylase"/>
    <property type="match status" value="1"/>
</dbReference>
<keyword evidence="4" id="KW-0472">Membrane</keyword>
<accession>A0ABZ1RG39</accession>
<feature type="domain" description="NodB homology" evidence="5">
    <location>
        <begin position="125"/>
        <end position="305"/>
    </location>
</feature>
<evidence type="ECO:0000313" key="6">
    <source>
        <dbReference type="EMBL" id="WUO45480.1"/>
    </source>
</evidence>
<keyword evidence="2" id="KW-0378">Hydrolase</keyword>
<keyword evidence="1" id="KW-0479">Metal-binding</keyword>
<sequence length="312" mass="32253">MKNDEPTVGRRVLLRTAVFLGVAAASGLLSGGETGAPGPGTARGGLPGTPGAPGGAAGAGAGAAGPGGGAAGAGGAPAMSLQGPPRTAYRLQPMTSEAPARQAAAKPAVRTRPILELPAGTTPAHAMTLTFDDGPDPRYTPVILDILARHGVRAMFFVCGEMATEHRDLLRRMVAEGHVIGNHTWTHPHLPKLSRPALASEIGRTSDVVHEAVGEAPVWFRAPYGEWNRATFEIGAELGMEPLAWTVDTLDWKEPGTPAIVSRALKGAAPGVIVLSHDAGGNRSQTVQALGEYLPQLIGRGYRMTLPTLPPR</sequence>
<dbReference type="PANTHER" id="PTHR10587:SF133">
    <property type="entry name" value="CHITIN DEACETYLASE 1-RELATED"/>
    <property type="match status" value="1"/>
</dbReference>
<dbReference type="EMBL" id="CP108057">
    <property type="protein sequence ID" value="WUO45480.1"/>
    <property type="molecule type" value="Genomic_DNA"/>
</dbReference>
<organism evidence="6 7">
    <name type="scientific">Streptomyces goshikiensis</name>
    <dbReference type="NCBI Taxonomy" id="1942"/>
    <lineage>
        <taxon>Bacteria</taxon>
        <taxon>Bacillati</taxon>
        <taxon>Actinomycetota</taxon>
        <taxon>Actinomycetes</taxon>
        <taxon>Kitasatosporales</taxon>
        <taxon>Streptomycetaceae</taxon>
        <taxon>Streptomyces</taxon>
    </lineage>
</organism>
<evidence type="ECO:0000256" key="3">
    <source>
        <dbReference type="SAM" id="MobiDB-lite"/>
    </source>
</evidence>
<dbReference type="PANTHER" id="PTHR10587">
    <property type="entry name" value="GLYCOSYL TRANSFERASE-RELATED"/>
    <property type="match status" value="1"/>
</dbReference>
<evidence type="ECO:0000256" key="2">
    <source>
        <dbReference type="ARBA" id="ARBA00022801"/>
    </source>
</evidence>
<gene>
    <name evidence="6" type="ORF">OHU17_06325</name>
</gene>
<dbReference type="InterPro" id="IPR011330">
    <property type="entry name" value="Glyco_hydro/deAcase_b/a-brl"/>
</dbReference>
<dbReference type="InterPro" id="IPR002509">
    <property type="entry name" value="NODB_dom"/>
</dbReference>
<proteinExistence type="predicted"/>
<keyword evidence="4" id="KW-0812">Transmembrane</keyword>
<evidence type="ECO:0000259" key="5">
    <source>
        <dbReference type="PROSITE" id="PS51677"/>
    </source>
</evidence>
<dbReference type="Pfam" id="PF01522">
    <property type="entry name" value="Polysacc_deac_1"/>
    <property type="match status" value="1"/>
</dbReference>
<protein>
    <submittedName>
        <fullName evidence="6">Polysaccharide deacetylase family protein</fullName>
    </submittedName>
</protein>
<dbReference type="RefSeq" id="WP_209521994.1">
    <property type="nucleotide sequence ID" value="NZ_CP108057.1"/>
</dbReference>
<dbReference type="InterPro" id="IPR050248">
    <property type="entry name" value="Polysacc_deacetylase_ArnD"/>
</dbReference>
<keyword evidence="7" id="KW-1185">Reference proteome</keyword>
<name>A0ABZ1RG39_9ACTN</name>